<proteinExistence type="predicted"/>
<comment type="caution">
    <text evidence="1">The sequence shown here is derived from an EMBL/GenBank/DDBJ whole genome shotgun (WGS) entry which is preliminary data.</text>
</comment>
<gene>
    <name evidence="1" type="ORF">COT97_00580</name>
</gene>
<sequence>MSAKIDIVVVTPFVNTVLIYIEDNCYHGNPDWKKVKLKVFDGTGATYRQIIIILKDFDHDELKTRINKDIGDHCEKVKAYKLPMPNKYTGRFSTFWDGIVRTIRQTIRHLHRETDGKIEFYNN</sequence>
<evidence type="ECO:0000313" key="2">
    <source>
        <dbReference type="Proteomes" id="UP000229901"/>
    </source>
</evidence>
<reference evidence="2" key="1">
    <citation type="submission" date="2017-09" db="EMBL/GenBank/DDBJ databases">
        <title>Depth-based differentiation of microbial function through sediment-hosted aquifers and enrichment of novel symbionts in the deep terrestrial subsurface.</title>
        <authorList>
            <person name="Probst A.J."/>
            <person name="Ladd B."/>
            <person name="Jarett J.K."/>
            <person name="Geller-Mcgrath D.E."/>
            <person name="Sieber C.M.K."/>
            <person name="Emerson J.B."/>
            <person name="Anantharaman K."/>
            <person name="Thomas B.C."/>
            <person name="Malmstrom R."/>
            <person name="Stieglmeier M."/>
            <person name="Klingl A."/>
            <person name="Woyke T."/>
            <person name="Ryan C.M."/>
            <person name="Banfield J.F."/>
        </authorList>
    </citation>
    <scope>NUCLEOTIDE SEQUENCE [LARGE SCALE GENOMIC DNA]</scope>
</reference>
<name>A0A2H0V5Z5_9BACT</name>
<dbReference type="EMBL" id="PFAP01000003">
    <property type="protein sequence ID" value="PIR94526.1"/>
    <property type="molecule type" value="Genomic_DNA"/>
</dbReference>
<accession>A0A2H0V5Z5</accession>
<organism evidence="1 2">
    <name type="scientific">Candidatus Falkowbacteria bacterium CG10_big_fil_rev_8_21_14_0_10_39_11</name>
    <dbReference type="NCBI Taxonomy" id="1974565"/>
    <lineage>
        <taxon>Bacteria</taxon>
        <taxon>Candidatus Falkowiibacteriota</taxon>
    </lineage>
</organism>
<dbReference type="Proteomes" id="UP000229901">
    <property type="component" value="Unassembled WGS sequence"/>
</dbReference>
<evidence type="ECO:0000313" key="1">
    <source>
        <dbReference type="EMBL" id="PIR94526.1"/>
    </source>
</evidence>
<dbReference type="AlphaFoldDB" id="A0A2H0V5Z5"/>
<protein>
    <submittedName>
        <fullName evidence="1">Uncharacterized protein</fullName>
    </submittedName>
</protein>